<accession>A0ABV5HSP8</accession>
<keyword evidence="1" id="KW-1133">Transmembrane helix</keyword>
<reference evidence="3 4" key="1">
    <citation type="submission" date="2024-09" db="EMBL/GenBank/DDBJ databases">
        <authorList>
            <person name="Sun Q."/>
            <person name="Mori K."/>
        </authorList>
    </citation>
    <scope>NUCLEOTIDE SEQUENCE [LARGE SCALE GENOMIC DNA]</scope>
    <source>
        <strain evidence="3 4">CECT 8064</strain>
    </source>
</reference>
<gene>
    <name evidence="3" type="ORF">ACFFUV_20090</name>
</gene>
<evidence type="ECO:0000259" key="2">
    <source>
        <dbReference type="Pfam" id="PF07916"/>
    </source>
</evidence>
<keyword evidence="4" id="KW-1185">Reference proteome</keyword>
<feature type="transmembrane region" description="Helical" evidence="1">
    <location>
        <begin position="349"/>
        <end position="369"/>
    </location>
</feature>
<evidence type="ECO:0000313" key="3">
    <source>
        <dbReference type="EMBL" id="MFB9137269.1"/>
    </source>
</evidence>
<dbReference type="Pfam" id="PF07916">
    <property type="entry name" value="TraG_N"/>
    <property type="match status" value="1"/>
</dbReference>
<organism evidence="3 4">
    <name type="scientific">Vibrio olivae</name>
    <dbReference type="NCBI Taxonomy" id="1243002"/>
    <lineage>
        <taxon>Bacteria</taxon>
        <taxon>Pseudomonadati</taxon>
        <taxon>Pseudomonadota</taxon>
        <taxon>Gammaproteobacteria</taxon>
        <taxon>Vibrionales</taxon>
        <taxon>Vibrionaceae</taxon>
        <taxon>Vibrio</taxon>
    </lineage>
</organism>
<feature type="transmembrane region" description="Helical" evidence="1">
    <location>
        <begin position="375"/>
        <end position="397"/>
    </location>
</feature>
<evidence type="ECO:0000256" key="1">
    <source>
        <dbReference type="SAM" id="Phobius"/>
    </source>
</evidence>
<dbReference type="RefSeq" id="WP_390196592.1">
    <property type="nucleotide sequence ID" value="NZ_JBHMEP010000010.1"/>
</dbReference>
<sequence>MMPEFTIYSIGDSELLEQVLIAVAMITGTNDFTKMASIGLLVSVVIVCVKGVVQGGRGIEIQQVLIGWIVYAMFFGASALVKIEDAYTGDVRVVANVPLGPAAIGGMISNIGYVLTDKFETGFATITPQITRKGFLSSLELISAQRQLAGNAALWASWDSAVGGGSADMQRSWRNYVADCTAIRYQLADVSESNLKNLTWREALRFSSTVYGTEIFVSPSGSTTPNCTDAWTDLMVATDTAFDSGTSHESINYLLGLTVAGTSGVNPVAETNNALNDLSATGIISSDMLKAAILTPVLTEGMGQYYESIQQGTASLMIEQAVQQRNTQWTAEQSVFATVVRPMLTFIEALVYAIVPLMGLLIVLGMMGIQLVFKYFMTLIWIQLWMPVLAVVNLFIYNRSTASLQDYITSGGDPTSFEGILHVTDMMSNDLAVGGMMASAIPVLTLFIVSGSIYSLNSLAGRMSGGDHINEKISSPDLLQPAPLAQQMPAHAFNALQGGLQGGANGLIDKMNFSKMSSEMVSSGHARAAVAQDAFQNQLSNSFFSGNSADKSYQRLQSFGQMLRASDSSQAKAIVNAGQQYAKEHGLDGSQTNAVIGAIGARMSAGVDAGKLVSTLMGPAGSVARKAAKAAGAENPVDMRGDLSANAETRSTAARTQMTKDLDRIANDIGFSKDDTAALTNDVANQISDDKTQRFTESVGEDQRRGLTHTASQMLTAQDTYQRLASAQEVLGSVTSADMQAIAGSVLSDQASMANLSQYMRQAPSELRQAATNRARHYKGLGMDGDRASVGGALYAMLNSEDLQHRTQAAEIVAGTIGAKNPIANASEAQRHSHLDNGAPQIDSTLITQGEKNLNAPKLMTAEQKAKPKTDLPGGDSDVYAAHGENLDNVNAQHGQNRSDFTGQRLGELRNRIMANDVAPSTSSQVFATAEGAGRFIEKLFGGAGAAVDGFSDNFVSSMGRLASMTSEQRDQFIEDAKRGDEYVEQEWGVAGKALTGMASLGRGIMGAGVSGYNAAKEWLTGESDLSEAAKGMSLQERGMFFASALAAASEHSVEAAEQFVEQYGDEFRSMATVAGAEAGLNQTGAQLFAASLTGDDQQVANLREQMRTEVGDTELADRMSDIIQTSADAGKDQTAGYLNPVARYMSVSRGQ</sequence>
<feature type="transmembrane region" description="Helical" evidence="1">
    <location>
        <begin position="65"/>
        <end position="83"/>
    </location>
</feature>
<dbReference type="InterPro" id="IPR012931">
    <property type="entry name" value="TraG_N_Proteobacteria"/>
</dbReference>
<dbReference type="EMBL" id="JBHMEP010000010">
    <property type="protein sequence ID" value="MFB9137269.1"/>
    <property type="molecule type" value="Genomic_DNA"/>
</dbReference>
<feature type="transmembrane region" description="Helical" evidence="1">
    <location>
        <begin position="95"/>
        <end position="115"/>
    </location>
</feature>
<evidence type="ECO:0000313" key="4">
    <source>
        <dbReference type="Proteomes" id="UP001589645"/>
    </source>
</evidence>
<keyword evidence="1" id="KW-0472">Membrane</keyword>
<feature type="transmembrane region" description="Helical" evidence="1">
    <location>
        <begin position="431"/>
        <end position="454"/>
    </location>
</feature>
<dbReference type="Proteomes" id="UP001589645">
    <property type="component" value="Unassembled WGS sequence"/>
</dbReference>
<comment type="caution">
    <text evidence="3">The sequence shown here is derived from an EMBL/GenBank/DDBJ whole genome shotgun (WGS) entry which is preliminary data.</text>
</comment>
<feature type="domain" description="TraG N-terminal Proteobacteria" evidence="2">
    <location>
        <begin position="6"/>
        <end position="468"/>
    </location>
</feature>
<keyword evidence="1" id="KW-0812">Transmembrane</keyword>
<proteinExistence type="predicted"/>
<feature type="transmembrane region" description="Helical" evidence="1">
    <location>
        <begin position="35"/>
        <end position="53"/>
    </location>
</feature>
<protein>
    <submittedName>
        <fullName evidence="3">Conjugal transfer protein TraG N-terminal domain-containing protein</fullName>
    </submittedName>
</protein>
<name>A0ABV5HSP8_9VIBR</name>